<sequence length="780" mass="85819">MVVAVAICAVPAGLLSPVATADPAQGAPAAQQAEAAEVPDATLQDKVRAASALGIVADDELLVLGDRNFVFELWSRAEGEEVRASAELALGETDSDAACTAWIKNGVHEAVKRDQADELRDAEKARIARELKRNGAMVIGIEPPPEMLVLGYRDFVYELWDRAEGERVKAAALEAFGADEAAQKQFLAEGIREAHEQDQLDAIEEDEQASEEEKARQRARAAKDRAMRSVLGVVPTEGMLDLSDDNFIREVWDRAEPDTEVQAAAVAALRSSDPAVWKQFIEVGIYDADERDKANELREQEEADRKRVLEIKTWAENSLVHPGLAHAAQTALDSGPADVSHFLRYGQYDALVQSLQADTRGVRGWYIRNGEDGPASIHPGEPVPGPEVGTDANWKVIRGLADPECHSMEVVGRPGVYLRQQDLRVKVQPSDGSDQFRADATWCSELGLQGGGVSLESFGQPGRYLRHIDGQLWAANDSGEHWFDNAGLFIYDASWRVHGENPVSTGLLLRWLNDDQIRGRLGWPVDEEQADGDVRWRDYEHGRMYWTGETGAKQMEGPVLTKYVDLGGHRTAIGVPITDQHKTPDGIGRYNHFSHGPGASIYWSPDTGAHLIHGAIRKKWAELGWEKGLFGYPITDELVASDGVGRYNDFDYPDGGSIYWSPDSGAHEIHGAIRSIWKRLGAEQELGYPTTDETKTPDGVGRYNHLTHPDGASIYWSPNSGAHAVRGKIRDKWSALGWERSRLGYPVAGQTESGGVLTQRFQGGRIEHDKETGRTTVHYG</sequence>
<evidence type="ECO:0000259" key="3">
    <source>
        <dbReference type="Pfam" id="PF05270"/>
    </source>
</evidence>
<evidence type="ECO:0000313" key="5">
    <source>
        <dbReference type="Proteomes" id="UP000320876"/>
    </source>
</evidence>
<dbReference type="InterPro" id="IPR007934">
    <property type="entry name" value="AbfB_ABD"/>
</dbReference>
<feature type="chain" id="PRO_5038487392" evidence="2">
    <location>
        <begin position="22"/>
        <end position="780"/>
    </location>
</feature>
<dbReference type="RefSeq" id="WP_246076305.1">
    <property type="nucleotide sequence ID" value="NZ_VFML01000001.1"/>
</dbReference>
<dbReference type="EMBL" id="VFML01000001">
    <property type="protein sequence ID" value="TQJ02023.1"/>
    <property type="molecule type" value="Genomic_DNA"/>
</dbReference>
<dbReference type="Pfam" id="PF05270">
    <property type="entry name" value="AbfB"/>
    <property type="match status" value="1"/>
</dbReference>
<dbReference type="SUPFAM" id="SSF110221">
    <property type="entry name" value="AbfB domain"/>
    <property type="match status" value="1"/>
</dbReference>
<feature type="domain" description="Alpha-L-arabinofuranosidase B arabinose-binding" evidence="3">
    <location>
        <begin position="389"/>
        <end position="497"/>
    </location>
</feature>
<comment type="caution">
    <text evidence="4">The sequence shown here is derived from an EMBL/GenBank/DDBJ whole genome shotgun (WGS) entry which is preliminary data.</text>
</comment>
<dbReference type="GO" id="GO:0046556">
    <property type="term" value="F:alpha-L-arabinofuranosidase activity"/>
    <property type="evidence" value="ECO:0007669"/>
    <property type="project" value="InterPro"/>
</dbReference>
<dbReference type="InterPro" id="IPR036195">
    <property type="entry name" value="AbfB_ABD_sf"/>
</dbReference>
<dbReference type="Proteomes" id="UP000320876">
    <property type="component" value="Unassembled WGS sequence"/>
</dbReference>
<feature type="coiled-coil region" evidence="1">
    <location>
        <begin position="193"/>
        <end position="220"/>
    </location>
</feature>
<dbReference type="Gene3D" id="2.80.10.50">
    <property type="match status" value="1"/>
</dbReference>
<keyword evidence="2" id="KW-0732">Signal</keyword>
<dbReference type="AlphaFoldDB" id="A0A542DG10"/>
<feature type="signal peptide" evidence="2">
    <location>
        <begin position="1"/>
        <end position="21"/>
    </location>
</feature>
<dbReference type="InterPro" id="IPR005506">
    <property type="entry name" value="DUF312_ALF"/>
</dbReference>
<reference evidence="4 5" key="1">
    <citation type="submission" date="2019-06" db="EMBL/GenBank/DDBJ databases">
        <title>Sequencing the genomes of 1000 actinobacteria strains.</title>
        <authorList>
            <person name="Klenk H.-P."/>
        </authorList>
    </citation>
    <scope>NUCLEOTIDE SEQUENCE [LARGE SCALE GENOMIC DNA]</scope>
    <source>
        <strain evidence="4 5">DSM 45679</strain>
    </source>
</reference>
<evidence type="ECO:0000313" key="4">
    <source>
        <dbReference type="EMBL" id="TQJ02023.1"/>
    </source>
</evidence>
<organism evidence="4 5">
    <name type="scientific">Amycolatopsis cihanbeyliensis</name>
    <dbReference type="NCBI Taxonomy" id="1128664"/>
    <lineage>
        <taxon>Bacteria</taxon>
        <taxon>Bacillati</taxon>
        <taxon>Actinomycetota</taxon>
        <taxon>Actinomycetes</taxon>
        <taxon>Pseudonocardiales</taxon>
        <taxon>Pseudonocardiaceae</taxon>
        <taxon>Amycolatopsis</taxon>
    </lineage>
</organism>
<dbReference type="Pfam" id="PF08310">
    <property type="entry name" value="LGFP"/>
    <property type="match status" value="4"/>
</dbReference>
<dbReference type="CDD" id="cd23399">
    <property type="entry name" value="beta-trefoil_ABD_ABFB"/>
    <property type="match status" value="1"/>
</dbReference>
<gene>
    <name evidence="4" type="ORF">FB471_1740</name>
</gene>
<dbReference type="GO" id="GO:0046373">
    <property type="term" value="P:L-arabinose metabolic process"/>
    <property type="evidence" value="ECO:0007669"/>
    <property type="project" value="InterPro"/>
</dbReference>
<dbReference type="InterPro" id="IPR013207">
    <property type="entry name" value="LGFP"/>
</dbReference>
<keyword evidence="5" id="KW-1185">Reference proteome</keyword>
<protein>
    <submittedName>
        <fullName evidence="4">Short repeat uncharacterized protein predicted to be involved in signal transduction</fullName>
    </submittedName>
</protein>
<evidence type="ECO:0000256" key="1">
    <source>
        <dbReference type="SAM" id="Coils"/>
    </source>
</evidence>
<dbReference type="Pfam" id="PF03752">
    <property type="entry name" value="ALF"/>
    <property type="match status" value="1"/>
</dbReference>
<proteinExistence type="predicted"/>
<accession>A0A542DG10</accession>
<evidence type="ECO:0000256" key="2">
    <source>
        <dbReference type="SAM" id="SignalP"/>
    </source>
</evidence>
<keyword evidence="1" id="KW-0175">Coiled coil</keyword>
<name>A0A542DG10_AMYCI</name>